<protein>
    <recommendedName>
        <fullName evidence="3">Zn(2)-C6 fungal-type domain-containing protein</fullName>
    </recommendedName>
</protein>
<keyword evidence="5" id="KW-1185">Reference proteome</keyword>
<organism evidence="4 5">
    <name type="scientific">Imshaugia aleurites</name>
    <dbReference type="NCBI Taxonomy" id="172621"/>
    <lineage>
        <taxon>Eukaryota</taxon>
        <taxon>Fungi</taxon>
        <taxon>Dikarya</taxon>
        <taxon>Ascomycota</taxon>
        <taxon>Pezizomycotina</taxon>
        <taxon>Lecanoromycetes</taxon>
        <taxon>OSLEUM clade</taxon>
        <taxon>Lecanoromycetidae</taxon>
        <taxon>Lecanorales</taxon>
        <taxon>Lecanorineae</taxon>
        <taxon>Parmeliaceae</taxon>
        <taxon>Imshaugia</taxon>
    </lineage>
</organism>
<dbReference type="PROSITE" id="PS00463">
    <property type="entry name" value="ZN2_CY6_FUNGAL_1"/>
    <property type="match status" value="1"/>
</dbReference>
<dbReference type="PANTHER" id="PTHR47784:SF5">
    <property type="entry name" value="STEROL UPTAKE CONTROL PROTEIN 2"/>
    <property type="match status" value="1"/>
</dbReference>
<proteinExistence type="predicted"/>
<keyword evidence="1" id="KW-0539">Nucleus</keyword>
<dbReference type="Pfam" id="PF11951">
    <property type="entry name" value="Fungal_trans_2"/>
    <property type="match status" value="1"/>
</dbReference>
<dbReference type="InterPro" id="IPR036864">
    <property type="entry name" value="Zn2-C6_fun-type_DNA-bd_sf"/>
</dbReference>
<dbReference type="CDD" id="cd00067">
    <property type="entry name" value="GAL4"/>
    <property type="match status" value="1"/>
</dbReference>
<gene>
    <name evidence="4" type="ORF">IMSHALPRED_007541</name>
</gene>
<dbReference type="InterPro" id="IPR021858">
    <property type="entry name" value="Fun_TF"/>
</dbReference>
<dbReference type="InterPro" id="IPR053157">
    <property type="entry name" value="Sterol_Uptake_Regulator"/>
</dbReference>
<name>A0A8H3ICW5_9LECA</name>
<dbReference type="SMART" id="SM00066">
    <property type="entry name" value="GAL4"/>
    <property type="match status" value="1"/>
</dbReference>
<reference evidence="4" key="1">
    <citation type="submission" date="2021-03" db="EMBL/GenBank/DDBJ databases">
        <authorList>
            <person name="Tagirdzhanova G."/>
        </authorList>
    </citation>
    <scope>NUCLEOTIDE SEQUENCE</scope>
</reference>
<feature type="compositionally biased region" description="Basic residues" evidence="2">
    <location>
        <begin position="9"/>
        <end position="19"/>
    </location>
</feature>
<dbReference type="Pfam" id="PF00172">
    <property type="entry name" value="Zn_clus"/>
    <property type="match status" value="1"/>
</dbReference>
<dbReference type="InterPro" id="IPR001138">
    <property type="entry name" value="Zn2Cys6_DnaBD"/>
</dbReference>
<dbReference type="GO" id="GO:0001228">
    <property type="term" value="F:DNA-binding transcription activator activity, RNA polymerase II-specific"/>
    <property type="evidence" value="ECO:0007669"/>
    <property type="project" value="TreeGrafter"/>
</dbReference>
<dbReference type="PANTHER" id="PTHR47784">
    <property type="entry name" value="STEROL UPTAKE CONTROL PROTEIN 2"/>
    <property type="match status" value="1"/>
</dbReference>
<evidence type="ECO:0000256" key="2">
    <source>
        <dbReference type="SAM" id="MobiDB-lite"/>
    </source>
</evidence>
<comment type="caution">
    <text evidence="4">The sequence shown here is derived from an EMBL/GenBank/DDBJ whole genome shotgun (WGS) entry which is preliminary data.</text>
</comment>
<sequence>MDSHEASVRKRRNREHHNSRNGCLQCKARKVKCDEEKPKCRSCTRRATPCTYNNNTGLNQLARAAQVSSPYNKPESGPNFAPVPYLHGGFIPTVPNGNNVHQANSPPPMAPPSPLALNMAHLELLHHFIAVTSEALGVEPIILQLWKMTIPQIALSHGFLMHSIFAVAALHIAHLRPGQRRSYWERAAIHQDRAMELQQEAMANASRDNADALFSFSLLVVYFAFASPKASGSQDSEEPLAGAVQCINIMRGIRYVIPPIQQWVEEGPLVQLLSLNPGNMKSNHSFSDPEDDRYFQRFLVLCSTSSDMNKTHEYEDIEQYAAAASTLRASFLTAESIADGTLKTRPIWHWACRLAPEFVQRLGKLHPIPLVMVAHWCVILAQIRQYWWIQGWVDHTMGQIQECLPPEFGEWLEWPTKKIQEQRENWTRGIDGIGSS</sequence>
<dbReference type="Gene3D" id="4.10.240.10">
    <property type="entry name" value="Zn(2)-C6 fungal-type DNA-binding domain"/>
    <property type="match status" value="1"/>
</dbReference>
<evidence type="ECO:0000313" key="4">
    <source>
        <dbReference type="EMBL" id="CAF9908934.1"/>
    </source>
</evidence>
<dbReference type="GO" id="GO:0008270">
    <property type="term" value="F:zinc ion binding"/>
    <property type="evidence" value="ECO:0007669"/>
    <property type="project" value="InterPro"/>
</dbReference>
<dbReference type="PROSITE" id="PS50048">
    <property type="entry name" value="ZN2_CY6_FUNGAL_2"/>
    <property type="match status" value="1"/>
</dbReference>
<dbReference type="OrthoDB" id="416217at2759"/>
<feature type="region of interest" description="Disordered" evidence="2">
    <location>
        <begin position="1"/>
        <end position="20"/>
    </location>
</feature>
<feature type="domain" description="Zn(2)-C6 fungal-type" evidence="3">
    <location>
        <begin position="22"/>
        <end position="52"/>
    </location>
</feature>
<dbReference type="SUPFAM" id="SSF57701">
    <property type="entry name" value="Zn2/Cys6 DNA-binding domain"/>
    <property type="match status" value="1"/>
</dbReference>
<dbReference type="EMBL" id="CAJPDT010000005">
    <property type="protein sequence ID" value="CAF9908934.1"/>
    <property type="molecule type" value="Genomic_DNA"/>
</dbReference>
<evidence type="ECO:0000259" key="3">
    <source>
        <dbReference type="PROSITE" id="PS50048"/>
    </source>
</evidence>
<evidence type="ECO:0000313" key="5">
    <source>
        <dbReference type="Proteomes" id="UP000664534"/>
    </source>
</evidence>
<dbReference type="Proteomes" id="UP000664534">
    <property type="component" value="Unassembled WGS sequence"/>
</dbReference>
<dbReference type="AlphaFoldDB" id="A0A8H3ICW5"/>
<evidence type="ECO:0000256" key="1">
    <source>
        <dbReference type="ARBA" id="ARBA00023242"/>
    </source>
</evidence>
<accession>A0A8H3ICW5</accession>